<dbReference type="InterPro" id="IPR053137">
    <property type="entry name" value="NLR-like"/>
</dbReference>
<feature type="repeat" description="ANK" evidence="1">
    <location>
        <begin position="442"/>
        <end position="471"/>
    </location>
</feature>
<feature type="repeat" description="ANK" evidence="1">
    <location>
        <begin position="376"/>
        <end position="405"/>
    </location>
</feature>
<dbReference type="GO" id="GO:0003824">
    <property type="term" value="F:catalytic activity"/>
    <property type="evidence" value="ECO:0007669"/>
    <property type="project" value="InterPro"/>
</dbReference>
<dbReference type="RefSeq" id="XP_058328892.1">
    <property type="nucleotide sequence ID" value="XM_058476002.1"/>
</dbReference>
<keyword evidence="4" id="KW-1185">Reference proteome</keyword>
<dbReference type="PANTHER" id="PTHR46082">
    <property type="entry name" value="ATP/GTP-BINDING PROTEIN-RELATED"/>
    <property type="match status" value="1"/>
</dbReference>
<dbReference type="SUPFAM" id="SSF48403">
    <property type="entry name" value="Ankyrin repeat"/>
    <property type="match status" value="1"/>
</dbReference>
<evidence type="ECO:0000256" key="1">
    <source>
        <dbReference type="PROSITE-ProRule" id="PRU00023"/>
    </source>
</evidence>
<evidence type="ECO:0000313" key="4">
    <source>
        <dbReference type="Proteomes" id="UP001150941"/>
    </source>
</evidence>
<dbReference type="GeneID" id="83203305"/>
<dbReference type="PROSITE" id="PS50088">
    <property type="entry name" value="ANK_REPEAT"/>
    <property type="match status" value="5"/>
</dbReference>
<dbReference type="InterPro" id="IPR035994">
    <property type="entry name" value="Nucleoside_phosphorylase_sf"/>
</dbReference>
<proteinExistence type="predicted"/>
<dbReference type="GO" id="GO:0009116">
    <property type="term" value="P:nucleoside metabolic process"/>
    <property type="evidence" value="ECO:0007669"/>
    <property type="project" value="InterPro"/>
</dbReference>
<gene>
    <name evidence="3" type="ORF">N7468_006706</name>
</gene>
<dbReference type="InterPro" id="IPR002110">
    <property type="entry name" value="Ankyrin_rpt"/>
</dbReference>
<feature type="chain" id="PRO_5040774027" evidence="2">
    <location>
        <begin position="20"/>
        <end position="613"/>
    </location>
</feature>
<feature type="repeat" description="ANK" evidence="1">
    <location>
        <begin position="340"/>
        <end position="372"/>
    </location>
</feature>
<dbReference type="OrthoDB" id="1577640at2759"/>
<protein>
    <submittedName>
        <fullName evidence="3">Uncharacterized protein</fullName>
    </submittedName>
</protein>
<sequence length="613" mass="65648">MVRTFCSLRIGLMVGIGSGLPSATHDIRLGDIVIGSPEGPYGGVIQYDMGKVTTDGLFERTELLNSPPKALLDAVNQLTANTLSGHSLYQAYLQRAIGRNARTRENFVPHDAQSDRLFQTKHNHPMEARTCDDCPAEWEEFRSERYDSDPQFHYGIIASGNMIIKNGKARDQLAETTGALCYETATAGLMEDFPCLVIRGICDYADSHGYKSWAGYAALAAASYTKELLGCVPISRVSQEGLAVDMCAGLKKGITGSNWPLDDMLLDRGADVNTHDRLYGSALHAACIRGHSNVVQVLVDRGADIEGEHFESALQAACAGGHSNIVQILLDRGADIEGEHFKSALQAAITGGHFNIVQILVDRGADNNIQGGFYGSALHAACIRGHSDIVQLLVDRGADINIQGGFYGSALQAACAGGYSNIVRFLPDQGADINIQGGFYGSSLQAACAGGHSNIVQILLDRGADIEGEHFESALQAASTIGHRKLAQLLQEWKNDVTAQGENHGSVGCTLQTSIFDSANRSGATHPSTMPTSQPKAKLDTQVVSSLASSEQKVGLGIDQDDTIPSNIKPKSDIEEDSVLITVMQKPHTLLALPWITDHCFMFGLLPISSPVT</sequence>
<dbReference type="EMBL" id="JAPQKS010000005">
    <property type="protein sequence ID" value="KAJ5225481.1"/>
    <property type="molecule type" value="Genomic_DNA"/>
</dbReference>
<name>A0A9W9NSQ4_9EURO</name>
<dbReference type="Gene3D" id="3.40.50.1580">
    <property type="entry name" value="Nucleoside phosphorylase domain"/>
    <property type="match status" value="1"/>
</dbReference>
<reference evidence="3" key="2">
    <citation type="journal article" date="2023" name="IMA Fungus">
        <title>Comparative genomic study of the Penicillium genus elucidates a diverse pangenome and 15 lateral gene transfer events.</title>
        <authorList>
            <person name="Petersen C."/>
            <person name="Sorensen T."/>
            <person name="Nielsen M.R."/>
            <person name="Sondergaard T.E."/>
            <person name="Sorensen J.L."/>
            <person name="Fitzpatrick D.A."/>
            <person name="Frisvad J.C."/>
            <person name="Nielsen K.L."/>
        </authorList>
    </citation>
    <scope>NUCLEOTIDE SEQUENCE</scope>
    <source>
        <strain evidence="3">IBT 19713</strain>
    </source>
</reference>
<dbReference type="SUPFAM" id="SSF53167">
    <property type="entry name" value="Purine and uridine phosphorylases"/>
    <property type="match status" value="1"/>
</dbReference>
<feature type="repeat" description="ANK" evidence="1">
    <location>
        <begin position="281"/>
        <end position="310"/>
    </location>
</feature>
<dbReference type="PROSITE" id="PS50297">
    <property type="entry name" value="ANK_REP_REGION"/>
    <property type="match status" value="5"/>
</dbReference>
<feature type="repeat" description="ANK" evidence="1">
    <location>
        <begin position="309"/>
        <end position="341"/>
    </location>
</feature>
<organism evidence="3 4">
    <name type="scientific">Penicillium chermesinum</name>
    <dbReference type="NCBI Taxonomy" id="63820"/>
    <lineage>
        <taxon>Eukaryota</taxon>
        <taxon>Fungi</taxon>
        <taxon>Dikarya</taxon>
        <taxon>Ascomycota</taxon>
        <taxon>Pezizomycotina</taxon>
        <taxon>Eurotiomycetes</taxon>
        <taxon>Eurotiomycetidae</taxon>
        <taxon>Eurotiales</taxon>
        <taxon>Aspergillaceae</taxon>
        <taxon>Penicillium</taxon>
    </lineage>
</organism>
<comment type="caution">
    <text evidence="3">The sequence shown here is derived from an EMBL/GenBank/DDBJ whole genome shotgun (WGS) entry which is preliminary data.</text>
</comment>
<dbReference type="Pfam" id="PF12796">
    <property type="entry name" value="Ank_2"/>
    <property type="match status" value="2"/>
</dbReference>
<keyword evidence="2" id="KW-0732">Signal</keyword>
<accession>A0A9W9NSQ4</accession>
<dbReference type="InterPro" id="IPR036770">
    <property type="entry name" value="Ankyrin_rpt-contain_sf"/>
</dbReference>
<dbReference type="Gene3D" id="1.25.40.20">
    <property type="entry name" value="Ankyrin repeat-containing domain"/>
    <property type="match status" value="2"/>
</dbReference>
<evidence type="ECO:0000313" key="3">
    <source>
        <dbReference type="EMBL" id="KAJ5225481.1"/>
    </source>
</evidence>
<dbReference type="Proteomes" id="UP001150941">
    <property type="component" value="Unassembled WGS sequence"/>
</dbReference>
<dbReference type="AlphaFoldDB" id="A0A9W9NSQ4"/>
<feature type="signal peptide" evidence="2">
    <location>
        <begin position="1"/>
        <end position="19"/>
    </location>
</feature>
<dbReference type="PANTHER" id="PTHR46082:SF11">
    <property type="entry name" value="AAA+ ATPASE DOMAIN-CONTAINING PROTEIN-RELATED"/>
    <property type="match status" value="1"/>
</dbReference>
<keyword evidence="1" id="KW-0040">ANK repeat</keyword>
<dbReference type="SMART" id="SM00248">
    <property type="entry name" value="ANK"/>
    <property type="match status" value="7"/>
</dbReference>
<evidence type="ECO:0000256" key="2">
    <source>
        <dbReference type="SAM" id="SignalP"/>
    </source>
</evidence>
<reference evidence="3" key="1">
    <citation type="submission" date="2022-11" db="EMBL/GenBank/DDBJ databases">
        <authorList>
            <person name="Petersen C."/>
        </authorList>
    </citation>
    <scope>NUCLEOTIDE SEQUENCE</scope>
    <source>
        <strain evidence="3">IBT 19713</strain>
    </source>
</reference>